<proteinExistence type="predicted"/>
<protein>
    <submittedName>
        <fullName evidence="2">Uncharacterized protein</fullName>
    </submittedName>
</protein>
<dbReference type="AlphaFoldDB" id="A0A7C3Z8W9"/>
<reference evidence="2" key="1">
    <citation type="journal article" date="2020" name="mSystems">
        <title>Genome- and Community-Level Interaction Insights into Carbon Utilization and Element Cycling Functions of Hydrothermarchaeota in Hydrothermal Sediment.</title>
        <authorList>
            <person name="Zhou Z."/>
            <person name="Liu Y."/>
            <person name="Xu W."/>
            <person name="Pan J."/>
            <person name="Luo Z.H."/>
            <person name="Li M."/>
        </authorList>
    </citation>
    <scope>NUCLEOTIDE SEQUENCE [LARGE SCALE GENOMIC DNA]</scope>
    <source>
        <strain evidence="2">SpSt-897</strain>
    </source>
</reference>
<name>A0A7C3Z8W9_9BACT</name>
<dbReference type="EMBL" id="DTMF01000047">
    <property type="protein sequence ID" value="HGF33093.1"/>
    <property type="molecule type" value="Genomic_DNA"/>
</dbReference>
<evidence type="ECO:0000313" key="2">
    <source>
        <dbReference type="EMBL" id="HGF33093.1"/>
    </source>
</evidence>
<accession>A0A7C3Z8W9</accession>
<feature type="compositionally biased region" description="Basic residues" evidence="1">
    <location>
        <begin position="1"/>
        <end position="14"/>
    </location>
</feature>
<feature type="region of interest" description="Disordered" evidence="1">
    <location>
        <begin position="1"/>
        <end position="23"/>
    </location>
</feature>
<sequence>MSKKKQLSGKKTKLAKLPLTETLSRHMLEEEPAENPTLAAPKVKVSQPGFSWESLEEGAAGLLTAAYVLVVQDLVSLKNEVPWASAEDVADIQPPAAPLPAQQVKQILRQAKDELSELHRLLSA</sequence>
<evidence type="ECO:0000256" key="1">
    <source>
        <dbReference type="SAM" id="MobiDB-lite"/>
    </source>
</evidence>
<organism evidence="2">
    <name type="scientific">Desulfobacca acetoxidans</name>
    <dbReference type="NCBI Taxonomy" id="60893"/>
    <lineage>
        <taxon>Bacteria</taxon>
        <taxon>Pseudomonadati</taxon>
        <taxon>Thermodesulfobacteriota</taxon>
        <taxon>Desulfobaccia</taxon>
        <taxon>Desulfobaccales</taxon>
        <taxon>Desulfobaccaceae</taxon>
        <taxon>Desulfobacca</taxon>
    </lineage>
</organism>
<comment type="caution">
    <text evidence="2">The sequence shown here is derived from an EMBL/GenBank/DDBJ whole genome shotgun (WGS) entry which is preliminary data.</text>
</comment>
<gene>
    <name evidence="2" type="ORF">ENW96_01740</name>
</gene>